<comment type="caution">
    <text evidence="2">The sequence shown here is derived from an EMBL/GenBank/DDBJ whole genome shotgun (WGS) entry which is preliminary data.</text>
</comment>
<dbReference type="EMBL" id="JARKNE010000012">
    <property type="protein sequence ID" value="KAK5774418.1"/>
    <property type="molecule type" value="Genomic_DNA"/>
</dbReference>
<gene>
    <name evidence="2" type="ORF">PVK06_042273</name>
</gene>
<sequence>MLSWHTTSGPRQPDPFAADTGAKQSRLWHELHSLKKGNMSIKTYIAQIKSLCALLETLGSRISDEERIEIILARLSRQNRAIQKISFHANLVEPALSHVVESSARGGRSSPRGRGITFRPRIQCQICNRFGHLAQRCYYRYHRNSDAPLSTPPIQSQEGPTVSHGCRSAISPPVGEMGVPDGGNVGDDWVFLHVKTPRVSYYSNVGQN</sequence>
<proteinExistence type="predicted"/>
<evidence type="ECO:0000313" key="2">
    <source>
        <dbReference type="EMBL" id="KAK5774418.1"/>
    </source>
</evidence>
<dbReference type="PANTHER" id="PTHR47481:SF10">
    <property type="entry name" value="COPIA-LIKE POLYPROTEIN_RETROTRANSPOSON"/>
    <property type="match status" value="1"/>
</dbReference>
<evidence type="ECO:0000256" key="1">
    <source>
        <dbReference type="SAM" id="MobiDB-lite"/>
    </source>
</evidence>
<dbReference type="InterPro" id="IPR036875">
    <property type="entry name" value="Znf_CCHC_sf"/>
</dbReference>
<accession>A0ABR0MKC5</accession>
<protein>
    <recommendedName>
        <fullName evidence="4">Retrotransposon gag domain-containing protein</fullName>
    </recommendedName>
</protein>
<evidence type="ECO:0008006" key="4">
    <source>
        <dbReference type="Google" id="ProtNLM"/>
    </source>
</evidence>
<feature type="compositionally biased region" description="Polar residues" evidence="1">
    <location>
        <begin position="1"/>
        <end position="10"/>
    </location>
</feature>
<name>A0ABR0MKC5_GOSAR</name>
<dbReference type="SUPFAM" id="SSF57756">
    <property type="entry name" value="Retrovirus zinc finger-like domains"/>
    <property type="match status" value="1"/>
</dbReference>
<evidence type="ECO:0000313" key="3">
    <source>
        <dbReference type="Proteomes" id="UP001358586"/>
    </source>
</evidence>
<dbReference type="Proteomes" id="UP001358586">
    <property type="component" value="Chromosome 12"/>
</dbReference>
<reference evidence="2 3" key="1">
    <citation type="submission" date="2023-03" db="EMBL/GenBank/DDBJ databases">
        <title>WGS of Gossypium arboreum.</title>
        <authorList>
            <person name="Yu D."/>
        </authorList>
    </citation>
    <scope>NUCLEOTIDE SEQUENCE [LARGE SCALE GENOMIC DNA]</scope>
    <source>
        <tissue evidence="2">Leaf</tissue>
    </source>
</reference>
<keyword evidence="3" id="KW-1185">Reference proteome</keyword>
<organism evidence="2 3">
    <name type="scientific">Gossypium arboreum</name>
    <name type="common">Tree cotton</name>
    <name type="synonym">Gossypium nanking</name>
    <dbReference type="NCBI Taxonomy" id="29729"/>
    <lineage>
        <taxon>Eukaryota</taxon>
        <taxon>Viridiplantae</taxon>
        <taxon>Streptophyta</taxon>
        <taxon>Embryophyta</taxon>
        <taxon>Tracheophyta</taxon>
        <taxon>Spermatophyta</taxon>
        <taxon>Magnoliopsida</taxon>
        <taxon>eudicotyledons</taxon>
        <taxon>Gunneridae</taxon>
        <taxon>Pentapetalae</taxon>
        <taxon>rosids</taxon>
        <taxon>malvids</taxon>
        <taxon>Malvales</taxon>
        <taxon>Malvaceae</taxon>
        <taxon>Malvoideae</taxon>
        <taxon>Gossypium</taxon>
    </lineage>
</organism>
<feature type="region of interest" description="Disordered" evidence="1">
    <location>
        <begin position="1"/>
        <end position="21"/>
    </location>
</feature>
<dbReference type="PANTHER" id="PTHR47481">
    <property type="match status" value="1"/>
</dbReference>